<sequence length="372" mass="42363">MKTVKVLHILKNIQRGGVEQFILNQYKILSNRNLIFDLCVFGPDNNINDSYMIAQFEKRGSHIYYLPYPNKKTIDFMKAFVQLLNTESYDAVHCHQNLFSGVILPLAAYCKVPIRIAHAHTAQERKKTGVLRSFYTQLMRFSINKFSTHRLGASQAANQFVYGNYRQAEFLPNGIELTSFQVEYPHNLRKKLNLEETSILIGHIGSFKPMKNHAYLLKVFEQIQRVTPQAHLVLVGDGKLRPIIENKVKELNLTNTVNFLGNQSEIASLLAEFDVFLFPSIYEGLGLAVIEAQAAGIPSIISDSLPSEIDLGLGLVEREPLNNLNAWVKTVEKTIHSELPALSVDERLERIKEMNFDNQSSAKKLLEIYENR</sequence>
<feature type="domain" description="Glycosyltransferase subfamily 4-like N-terminal" evidence="2">
    <location>
        <begin position="16"/>
        <end position="176"/>
    </location>
</feature>
<feature type="domain" description="Glycosyl transferase family 1" evidence="1">
    <location>
        <begin position="188"/>
        <end position="304"/>
    </location>
</feature>
<dbReference type="PANTHER" id="PTHR45947:SF3">
    <property type="entry name" value="SULFOQUINOVOSYL TRANSFERASE SQD2"/>
    <property type="match status" value="1"/>
</dbReference>
<accession>A0A5R9C0Q4</accession>
<dbReference type="Proteomes" id="UP000307201">
    <property type="component" value="Unassembled WGS sequence"/>
</dbReference>
<dbReference type="RefSeq" id="WP_138472577.1">
    <property type="nucleotide sequence ID" value="NZ_JBGQQG010000035.1"/>
</dbReference>
<dbReference type="InterPro" id="IPR050194">
    <property type="entry name" value="Glycosyltransferase_grp1"/>
</dbReference>
<dbReference type="Gene3D" id="3.40.50.2000">
    <property type="entry name" value="Glycogen Phosphorylase B"/>
    <property type="match status" value="2"/>
</dbReference>
<protein>
    <submittedName>
        <fullName evidence="3">Glycosyltransferase family 1 protein</fullName>
    </submittedName>
</protein>
<dbReference type="EMBL" id="VBTE01000035">
    <property type="protein sequence ID" value="TLQ06271.1"/>
    <property type="molecule type" value="Genomic_DNA"/>
</dbReference>
<dbReference type="InterPro" id="IPR001296">
    <property type="entry name" value="Glyco_trans_1"/>
</dbReference>
<dbReference type="GO" id="GO:0016757">
    <property type="term" value="F:glycosyltransferase activity"/>
    <property type="evidence" value="ECO:0007669"/>
    <property type="project" value="InterPro"/>
</dbReference>
<evidence type="ECO:0000259" key="2">
    <source>
        <dbReference type="Pfam" id="PF13439"/>
    </source>
</evidence>
<dbReference type="AlphaFoldDB" id="A0A5R9C0Q4"/>
<evidence type="ECO:0000313" key="4">
    <source>
        <dbReference type="Proteomes" id="UP000307201"/>
    </source>
</evidence>
<dbReference type="OrthoDB" id="9804196at2"/>
<reference evidence="3 4" key="1">
    <citation type="submission" date="2019-05" db="EMBL/GenBank/DDBJ databases">
        <title>The metagenome of a microbial culture collection derived from dairy environment covers the genomic content of the human microbiome.</title>
        <authorList>
            <person name="Roder T."/>
            <person name="Wuthrich D."/>
            <person name="Sattari Z."/>
            <person name="Von Ah U."/>
            <person name="Bar C."/>
            <person name="Ronchi F."/>
            <person name="Macpherson A.J."/>
            <person name="Ganal-Vonarburg S.C."/>
            <person name="Bruggmann R."/>
            <person name="Vergeres G."/>
        </authorList>
    </citation>
    <scope>NUCLEOTIDE SEQUENCE [LARGE SCALE GENOMIC DNA]</scope>
    <source>
        <strain evidence="3 4">FAM 24235</strain>
    </source>
</reference>
<organism evidence="3 4">
    <name type="scientific">Marinilactibacillus psychrotolerans</name>
    <dbReference type="NCBI Taxonomy" id="191770"/>
    <lineage>
        <taxon>Bacteria</taxon>
        <taxon>Bacillati</taxon>
        <taxon>Bacillota</taxon>
        <taxon>Bacilli</taxon>
        <taxon>Lactobacillales</taxon>
        <taxon>Carnobacteriaceae</taxon>
        <taxon>Marinilactibacillus</taxon>
    </lineage>
</organism>
<evidence type="ECO:0000313" key="3">
    <source>
        <dbReference type="EMBL" id="TLQ06271.1"/>
    </source>
</evidence>
<dbReference type="Pfam" id="PF00534">
    <property type="entry name" value="Glycos_transf_1"/>
    <property type="match status" value="1"/>
</dbReference>
<dbReference type="PANTHER" id="PTHR45947">
    <property type="entry name" value="SULFOQUINOVOSYL TRANSFERASE SQD2"/>
    <property type="match status" value="1"/>
</dbReference>
<name>A0A5R9C0Q4_9LACT</name>
<dbReference type="SUPFAM" id="SSF53756">
    <property type="entry name" value="UDP-Glycosyltransferase/glycogen phosphorylase"/>
    <property type="match status" value="1"/>
</dbReference>
<keyword evidence="3" id="KW-0808">Transferase</keyword>
<dbReference type="InterPro" id="IPR028098">
    <property type="entry name" value="Glyco_trans_4-like_N"/>
</dbReference>
<dbReference type="Pfam" id="PF13439">
    <property type="entry name" value="Glyco_transf_4"/>
    <property type="match status" value="1"/>
</dbReference>
<proteinExistence type="predicted"/>
<gene>
    <name evidence="3" type="ORF">FEZ48_10540</name>
</gene>
<evidence type="ECO:0000259" key="1">
    <source>
        <dbReference type="Pfam" id="PF00534"/>
    </source>
</evidence>
<comment type="caution">
    <text evidence="3">The sequence shown here is derived from an EMBL/GenBank/DDBJ whole genome shotgun (WGS) entry which is preliminary data.</text>
</comment>